<dbReference type="Gene3D" id="1.20.5.340">
    <property type="match status" value="1"/>
</dbReference>
<feature type="compositionally biased region" description="Polar residues" evidence="2">
    <location>
        <begin position="485"/>
        <end position="503"/>
    </location>
</feature>
<feature type="compositionally biased region" description="Low complexity" evidence="2">
    <location>
        <begin position="401"/>
        <end position="417"/>
    </location>
</feature>
<feature type="coiled-coil region" evidence="1">
    <location>
        <begin position="40"/>
        <end position="189"/>
    </location>
</feature>
<name>A0A6A6UCP9_9PEZI</name>
<dbReference type="AlphaFoldDB" id="A0A6A6UCP9"/>
<evidence type="ECO:0000313" key="4">
    <source>
        <dbReference type="Proteomes" id="UP000799302"/>
    </source>
</evidence>
<accession>A0A6A6UCP9</accession>
<organism evidence="3 4">
    <name type="scientific">Microthyrium microscopicum</name>
    <dbReference type="NCBI Taxonomy" id="703497"/>
    <lineage>
        <taxon>Eukaryota</taxon>
        <taxon>Fungi</taxon>
        <taxon>Dikarya</taxon>
        <taxon>Ascomycota</taxon>
        <taxon>Pezizomycotina</taxon>
        <taxon>Dothideomycetes</taxon>
        <taxon>Dothideomycetes incertae sedis</taxon>
        <taxon>Microthyriales</taxon>
        <taxon>Microthyriaceae</taxon>
        <taxon>Microthyrium</taxon>
    </lineage>
</organism>
<dbReference type="Proteomes" id="UP000799302">
    <property type="component" value="Unassembled WGS sequence"/>
</dbReference>
<dbReference type="OrthoDB" id="4088568at2759"/>
<feature type="region of interest" description="Disordered" evidence="2">
    <location>
        <begin position="267"/>
        <end position="427"/>
    </location>
</feature>
<dbReference type="SUPFAM" id="SSF90257">
    <property type="entry name" value="Myosin rod fragments"/>
    <property type="match status" value="1"/>
</dbReference>
<reference evidence="3" key="1">
    <citation type="journal article" date="2020" name="Stud. Mycol.">
        <title>101 Dothideomycetes genomes: a test case for predicting lifestyles and emergence of pathogens.</title>
        <authorList>
            <person name="Haridas S."/>
            <person name="Albert R."/>
            <person name="Binder M."/>
            <person name="Bloem J."/>
            <person name="Labutti K."/>
            <person name="Salamov A."/>
            <person name="Andreopoulos B."/>
            <person name="Baker S."/>
            <person name="Barry K."/>
            <person name="Bills G."/>
            <person name="Bluhm B."/>
            <person name="Cannon C."/>
            <person name="Castanera R."/>
            <person name="Culley D."/>
            <person name="Daum C."/>
            <person name="Ezra D."/>
            <person name="Gonzalez J."/>
            <person name="Henrissat B."/>
            <person name="Kuo A."/>
            <person name="Liang C."/>
            <person name="Lipzen A."/>
            <person name="Lutzoni F."/>
            <person name="Magnuson J."/>
            <person name="Mondo S."/>
            <person name="Nolan M."/>
            <person name="Ohm R."/>
            <person name="Pangilinan J."/>
            <person name="Park H.-J."/>
            <person name="Ramirez L."/>
            <person name="Alfaro M."/>
            <person name="Sun H."/>
            <person name="Tritt A."/>
            <person name="Yoshinaga Y."/>
            <person name="Zwiers L.-H."/>
            <person name="Turgeon B."/>
            <person name="Goodwin S."/>
            <person name="Spatafora J."/>
            <person name="Crous P."/>
            <person name="Grigoriev I."/>
        </authorList>
    </citation>
    <scope>NUCLEOTIDE SEQUENCE</scope>
    <source>
        <strain evidence="3">CBS 115976</strain>
    </source>
</reference>
<feature type="compositionally biased region" description="Polar residues" evidence="2">
    <location>
        <begin position="449"/>
        <end position="458"/>
    </location>
</feature>
<dbReference type="EMBL" id="MU004236">
    <property type="protein sequence ID" value="KAF2668888.1"/>
    <property type="molecule type" value="Genomic_DNA"/>
</dbReference>
<proteinExistence type="predicted"/>
<keyword evidence="4" id="KW-1185">Reference proteome</keyword>
<feature type="region of interest" description="Disordered" evidence="2">
    <location>
        <begin position="482"/>
        <end position="507"/>
    </location>
</feature>
<sequence length="735" mass="80862">MTCCCDTACSSTCPAFQQRQKLHDLEDKNTLAGELGQALLARHENYVAEAEKERRRMMDTIQSLEEKNSQLEDTNKRTIQENRDLLDQLESLNGAVKDSEAKVQSLSDVLHSTEYELERMNGLASRTEQLHQSLAQLEDDLAASNSAVVSTRDEHKAATLRWQRAERTITELQREIEQIEVEAKIERERHADVLSRMERRRAVENQLLQNRPWKRTEDSENGVVSHFVKDILQDNANLQLGIMELRDMLQRSNDEVEQLRDQVLLSPSLNEAPDPSGAQTPTLGSELGGTTRELHVHHHYHPPAKTETRKPRAPALRRKGKQRPSVSHTPRSSISLGPSTPSSSSAILNNTSVTIPTNRNSKRWSTQSHQTGFTSSSSLPSSPYTDSIFDRAFPDTATDISRPSSPDSLSLSPRNSSGFGGYDMSKRSSIENTISNPLIEPLRRSISENSASFSQKAESPSRESIHELPTTHSIILEENEDLDSLSHSPAKKSQQPSNTQPIQIHSPIRPTLRRAASHESLISIHGMDIHTLNTRPSQLLLGKYVAAPTTSASQIGLSDANALAVRSSPRDPHPVRSSSQSYLSSIAAVQNTRTLARKESKSSIGRVGGWMFGKWSVGIGGSAATKDSSPVPAPALSITNDTGRPASIDHQSNDSASIKSNTTTSTTDHPGGQSIPSRSTPSRSLAASPRKMFMRSPGINQSGPIGWLPPPRRLDPMPVMRTLDMEALQEGLEDG</sequence>
<evidence type="ECO:0000313" key="3">
    <source>
        <dbReference type="EMBL" id="KAF2668888.1"/>
    </source>
</evidence>
<feature type="compositionally biased region" description="Polar residues" evidence="2">
    <location>
        <begin position="649"/>
        <end position="685"/>
    </location>
</feature>
<feature type="coiled-coil region" evidence="1">
    <location>
        <begin position="235"/>
        <end position="262"/>
    </location>
</feature>
<feature type="region of interest" description="Disordered" evidence="2">
    <location>
        <begin position="449"/>
        <end position="469"/>
    </location>
</feature>
<feature type="region of interest" description="Disordered" evidence="2">
    <location>
        <begin position="622"/>
        <end position="713"/>
    </location>
</feature>
<evidence type="ECO:0000256" key="1">
    <source>
        <dbReference type="SAM" id="Coils"/>
    </source>
</evidence>
<evidence type="ECO:0000256" key="2">
    <source>
        <dbReference type="SAM" id="MobiDB-lite"/>
    </source>
</evidence>
<feature type="compositionally biased region" description="Basic residues" evidence="2">
    <location>
        <begin position="311"/>
        <end position="322"/>
    </location>
</feature>
<gene>
    <name evidence="3" type="ORF">BT63DRAFT_426142</name>
</gene>
<protein>
    <submittedName>
        <fullName evidence="3">Uncharacterized protein</fullName>
    </submittedName>
</protein>
<keyword evidence="1" id="KW-0175">Coiled coil</keyword>
<feature type="compositionally biased region" description="Polar residues" evidence="2">
    <location>
        <begin position="346"/>
        <end position="374"/>
    </location>
</feature>
<feature type="compositionally biased region" description="Low complexity" evidence="2">
    <location>
        <begin position="332"/>
        <end position="345"/>
    </location>
</feature>